<comment type="caution">
    <text evidence="11">The sequence shown here is derived from an EMBL/GenBank/DDBJ whole genome shotgun (WGS) entry which is preliminary data.</text>
</comment>
<dbReference type="PRINTS" id="PR00864">
    <property type="entry name" value="PREPILNPTASE"/>
</dbReference>
<dbReference type="InterPro" id="IPR050882">
    <property type="entry name" value="Prepilin_peptidase/N-MTase"/>
</dbReference>
<feature type="transmembrane region" description="Helical" evidence="8">
    <location>
        <begin position="78"/>
        <end position="96"/>
    </location>
</feature>
<keyword evidence="12" id="KW-1185">Reference proteome</keyword>
<comment type="subcellular location">
    <subcellularLocation>
        <location evidence="1">Cell inner membrane</location>
        <topology evidence="1">Multi-pass membrane protein</topology>
    </subcellularLocation>
</comment>
<feature type="domain" description="Prepilin peptidase A24 N-terminal" evidence="10">
    <location>
        <begin position="16"/>
        <end position="97"/>
    </location>
</feature>
<keyword evidence="5 8" id="KW-0812">Transmembrane</keyword>
<dbReference type="InterPro" id="IPR014032">
    <property type="entry name" value="Peptidase_A24A_bac"/>
</dbReference>
<evidence type="ECO:0000259" key="10">
    <source>
        <dbReference type="Pfam" id="PF06750"/>
    </source>
</evidence>
<protein>
    <submittedName>
        <fullName evidence="11">Prepilin leader peptidase/N-methyltransferase</fullName>
    </submittedName>
</protein>
<name>A0AA35R6F7_GEOBA</name>
<dbReference type="PANTHER" id="PTHR30487:SF0">
    <property type="entry name" value="PREPILIN LEADER PEPTIDASE_N-METHYLTRANSFERASE-RELATED"/>
    <property type="match status" value="1"/>
</dbReference>
<evidence type="ECO:0000256" key="4">
    <source>
        <dbReference type="ARBA" id="ARBA00022519"/>
    </source>
</evidence>
<evidence type="ECO:0000256" key="1">
    <source>
        <dbReference type="ARBA" id="ARBA00004429"/>
    </source>
</evidence>
<evidence type="ECO:0000256" key="8">
    <source>
        <dbReference type="SAM" id="Phobius"/>
    </source>
</evidence>
<evidence type="ECO:0000313" key="12">
    <source>
        <dbReference type="Proteomes" id="UP001174909"/>
    </source>
</evidence>
<dbReference type="Pfam" id="PF06750">
    <property type="entry name" value="A24_N_bact"/>
    <property type="match status" value="1"/>
</dbReference>
<dbReference type="GO" id="GO:0006465">
    <property type="term" value="P:signal peptide processing"/>
    <property type="evidence" value="ECO:0007669"/>
    <property type="project" value="TreeGrafter"/>
</dbReference>
<dbReference type="Gene3D" id="1.20.120.1220">
    <property type="match status" value="1"/>
</dbReference>
<evidence type="ECO:0000256" key="7">
    <source>
        <dbReference type="ARBA" id="ARBA00023136"/>
    </source>
</evidence>
<organism evidence="11 12">
    <name type="scientific">Geodia barretti</name>
    <name type="common">Barrett's horny sponge</name>
    <dbReference type="NCBI Taxonomy" id="519541"/>
    <lineage>
        <taxon>Eukaryota</taxon>
        <taxon>Metazoa</taxon>
        <taxon>Porifera</taxon>
        <taxon>Demospongiae</taxon>
        <taxon>Heteroscleromorpha</taxon>
        <taxon>Tetractinellida</taxon>
        <taxon>Astrophorina</taxon>
        <taxon>Geodiidae</taxon>
        <taxon>Geodia</taxon>
    </lineage>
</organism>
<dbReference type="AlphaFoldDB" id="A0AA35R6F7"/>
<dbReference type="InterPro" id="IPR010627">
    <property type="entry name" value="Prepilin_pept_A24_N"/>
</dbReference>
<dbReference type="Proteomes" id="UP001174909">
    <property type="component" value="Unassembled WGS sequence"/>
</dbReference>
<feature type="transmembrane region" description="Helical" evidence="8">
    <location>
        <begin position="102"/>
        <end position="120"/>
    </location>
</feature>
<keyword evidence="4" id="KW-0997">Cell inner membrane</keyword>
<sequence length="258" mass="27927">MAAMTGPLAFGLVAAFGVAIGSFLNVCVYRLPRGESIVSPPSRCPSCGQGLRWFDNVPVWSWIRLGGRCRTCRATISPVYPFVEAVTGTLFLLQYWQLGWQPLLGIRLLFVAAMIVLFVIDLQHRILPDVITLPGIVIGLAASMFLEPGWQAALSESPPGEVLWAVGEAYFRVRGEEGMGVGDVKMLAMIGAFLGWQLTLVTLLFASLTGSAVGVGMVMFDRRHMKYQLPLGSFLAAGAVVAAHFGQSLIAWYVGLFS</sequence>
<dbReference type="GO" id="GO:0005886">
    <property type="term" value="C:plasma membrane"/>
    <property type="evidence" value="ECO:0007669"/>
    <property type="project" value="UniProtKB-SubCell"/>
</dbReference>
<feature type="transmembrane region" description="Helical" evidence="8">
    <location>
        <begin position="6"/>
        <end position="29"/>
    </location>
</feature>
<dbReference type="EMBL" id="CASHTH010000573">
    <property type="protein sequence ID" value="CAI8004953.1"/>
    <property type="molecule type" value="Genomic_DNA"/>
</dbReference>
<gene>
    <name evidence="11" type="ORF">GBAR_LOCUS4037</name>
</gene>
<proteinExistence type="inferred from homology"/>
<feature type="transmembrane region" description="Helical" evidence="8">
    <location>
        <begin position="194"/>
        <end position="220"/>
    </location>
</feature>
<evidence type="ECO:0000256" key="3">
    <source>
        <dbReference type="ARBA" id="ARBA00022475"/>
    </source>
</evidence>
<dbReference type="PANTHER" id="PTHR30487">
    <property type="entry name" value="TYPE 4 PREPILIN-LIKE PROTEINS LEADER PEPTIDE-PROCESSING ENZYME"/>
    <property type="match status" value="1"/>
</dbReference>
<dbReference type="GO" id="GO:0004190">
    <property type="term" value="F:aspartic-type endopeptidase activity"/>
    <property type="evidence" value="ECO:0007669"/>
    <property type="project" value="InterPro"/>
</dbReference>
<evidence type="ECO:0000256" key="2">
    <source>
        <dbReference type="ARBA" id="ARBA00005801"/>
    </source>
</evidence>
<accession>A0AA35R6F7</accession>
<evidence type="ECO:0000259" key="9">
    <source>
        <dbReference type="Pfam" id="PF01478"/>
    </source>
</evidence>
<keyword evidence="3" id="KW-1003">Cell membrane</keyword>
<keyword evidence="6 8" id="KW-1133">Transmembrane helix</keyword>
<feature type="transmembrane region" description="Helical" evidence="8">
    <location>
        <begin position="127"/>
        <end position="146"/>
    </location>
</feature>
<reference evidence="11" key="1">
    <citation type="submission" date="2023-03" db="EMBL/GenBank/DDBJ databases">
        <authorList>
            <person name="Steffen K."/>
            <person name="Cardenas P."/>
        </authorList>
    </citation>
    <scope>NUCLEOTIDE SEQUENCE</scope>
</reference>
<comment type="similarity">
    <text evidence="2">Belongs to the peptidase A24 family.</text>
</comment>
<dbReference type="Pfam" id="PF01478">
    <property type="entry name" value="Peptidase_A24"/>
    <property type="match status" value="1"/>
</dbReference>
<feature type="transmembrane region" description="Helical" evidence="8">
    <location>
        <begin position="232"/>
        <end position="254"/>
    </location>
</feature>
<keyword evidence="7 8" id="KW-0472">Membrane</keyword>
<evidence type="ECO:0000256" key="5">
    <source>
        <dbReference type="ARBA" id="ARBA00022692"/>
    </source>
</evidence>
<evidence type="ECO:0000313" key="11">
    <source>
        <dbReference type="EMBL" id="CAI8004953.1"/>
    </source>
</evidence>
<dbReference type="InterPro" id="IPR000045">
    <property type="entry name" value="Prepilin_IV_endopep_pep"/>
</dbReference>
<evidence type="ECO:0000256" key="6">
    <source>
        <dbReference type="ARBA" id="ARBA00022989"/>
    </source>
</evidence>
<feature type="domain" description="Prepilin type IV endopeptidase peptidase" evidence="9">
    <location>
        <begin position="108"/>
        <end position="214"/>
    </location>
</feature>